<evidence type="ECO:0000313" key="7">
    <source>
        <dbReference type="EMBL" id="KAK5779390.1"/>
    </source>
</evidence>
<evidence type="ECO:0000256" key="6">
    <source>
        <dbReference type="SAM" id="Phobius"/>
    </source>
</evidence>
<keyword evidence="4 6" id="KW-1133">Transmembrane helix</keyword>
<dbReference type="Pfam" id="PF13520">
    <property type="entry name" value="AA_permease_2"/>
    <property type="match status" value="1"/>
</dbReference>
<protein>
    <submittedName>
        <fullName evidence="7">Uncharacterized protein</fullName>
    </submittedName>
</protein>
<dbReference type="InterPro" id="IPR002293">
    <property type="entry name" value="AA/rel_permease1"/>
</dbReference>
<dbReference type="Gene3D" id="1.20.1740.10">
    <property type="entry name" value="Amino acid/polyamine transporter I"/>
    <property type="match status" value="1"/>
</dbReference>
<organism evidence="7 8">
    <name type="scientific">Arxiozyma heterogenica</name>
    <dbReference type="NCBI Taxonomy" id="278026"/>
    <lineage>
        <taxon>Eukaryota</taxon>
        <taxon>Fungi</taxon>
        <taxon>Dikarya</taxon>
        <taxon>Ascomycota</taxon>
        <taxon>Saccharomycotina</taxon>
        <taxon>Saccharomycetes</taxon>
        <taxon>Saccharomycetales</taxon>
        <taxon>Saccharomycetaceae</taxon>
        <taxon>Arxiozyma</taxon>
    </lineage>
</organism>
<evidence type="ECO:0000256" key="2">
    <source>
        <dbReference type="ARBA" id="ARBA00022448"/>
    </source>
</evidence>
<gene>
    <name evidence="7" type="ORF">RI543_003281</name>
</gene>
<sequence>MAENASAIPTAGSLYYWTYYYSPQGFKKVISFIIGCSNSLALAAGICSIDYGFAEEVLAAVVISRDGDFEVTSGKLYGELVAVVVCMGMCTCLASKSIARLQTLSIVSNIFIIVLFFVALPMGTKKNIGSFNNGSFVFGKYKNLSDWNDGW</sequence>
<accession>A0AAN7WGU1</accession>
<comment type="subcellular location">
    <subcellularLocation>
        <location evidence="1">Membrane</location>
        <topology evidence="1">Multi-pass membrane protein</topology>
    </subcellularLocation>
</comment>
<dbReference type="AlphaFoldDB" id="A0AAN7WGU1"/>
<dbReference type="PANTHER" id="PTHR45649">
    <property type="entry name" value="AMINO-ACID PERMEASE BAT1"/>
    <property type="match status" value="1"/>
</dbReference>
<evidence type="ECO:0000256" key="4">
    <source>
        <dbReference type="ARBA" id="ARBA00022989"/>
    </source>
</evidence>
<keyword evidence="5 6" id="KW-0472">Membrane</keyword>
<feature type="transmembrane region" description="Helical" evidence="6">
    <location>
        <begin position="29"/>
        <end position="54"/>
    </location>
</feature>
<keyword evidence="8" id="KW-1185">Reference proteome</keyword>
<keyword evidence="3 6" id="KW-0812">Transmembrane</keyword>
<evidence type="ECO:0000313" key="8">
    <source>
        <dbReference type="Proteomes" id="UP001306508"/>
    </source>
</evidence>
<keyword evidence="2" id="KW-0813">Transport</keyword>
<comment type="caution">
    <text evidence="7">The sequence shown here is derived from an EMBL/GenBank/DDBJ whole genome shotgun (WGS) entry which is preliminary data.</text>
</comment>
<reference evidence="8" key="1">
    <citation type="submission" date="2023-07" db="EMBL/GenBank/DDBJ databases">
        <title>A draft genome of Kazachstania heterogenica Y-27499.</title>
        <authorList>
            <person name="Donic C."/>
            <person name="Kralova J.S."/>
            <person name="Fidel L."/>
            <person name="Ben-Dor S."/>
            <person name="Jung S."/>
        </authorList>
    </citation>
    <scope>NUCLEOTIDE SEQUENCE [LARGE SCALE GENOMIC DNA]</scope>
    <source>
        <strain evidence="8">Y27499</strain>
    </source>
</reference>
<dbReference type="PANTHER" id="PTHR45649:SF6">
    <property type="entry name" value="GABA-SPECIFIC PERMEASE"/>
    <property type="match status" value="1"/>
</dbReference>
<evidence type="ECO:0000256" key="3">
    <source>
        <dbReference type="ARBA" id="ARBA00022692"/>
    </source>
</evidence>
<dbReference type="GO" id="GO:0016020">
    <property type="term" value="C:membrane"/>
    <property type="evidence" value="ECO:0007669"/>
    <property type="project" value="UniProtKB-SubCell"/>
</dbReference>
<dbReference type="EMBL" id="JAWIZZ010000047">
    <property type="protein sequence ID" value="KAK5779390.1"/>
    <property type="molecule type" value="Genomic_DNA"/>
</dbReference>
<dbReference type="Proteomes" id="UP001306508">
    <property type="component" value="Unassembled WGS sequence"/>
</dbReference>
<evidence type="ECO:0000256" key="1">
    <source>
        <dbReference type="ARBA" id="ARBA00004141"/>
    </source>
</evidence>
<feature type="transmembrane region" description="Helical" evidence="6">
    <location>
        <begin position="74"/>
        <end position="94"/>
    </location>
</feature>
<name>A0AAN7WGU1_9SACH</name>
<proteinExistence type="predicted"/>
<evidence type="ECO:0000256" key="5">
    <source>
        <dbReference type="ARBA" id="ARBA00023136"/>
    </source>
</evidence>
<feature type="transmembrane region" description="Helical" evidence="6">
    <location>
        <begin position="106"/>
        <end position="124"/>
    </location>
</feature>
<dbReference type="GO" id="GO:0022857">
    <property type="term" value="F:transmembrane transporter activity"/>
    <property type="evidence" value="ECO:0007669"/>
    <property type="project" value="InterPro"/>
</dbReference>